<dbReference type="Proteomes" id="UP000524246">
    <property type="component" value="Unassembled WGS sequence"/>
</dbReference>
<accession>A0A7X9FUC9</accession>
<comment type="caution">
    <text evidence="1">The sequence shown here is derived from an EMBL/GenBank/DDBJ whole genome shotgun (WGS) entry which is preliminary data.</text>
</comment>
<organism evidence="1 2">
    <name type="scientific">SAR324 cluster bacterium</name>
    <dbReference type="NCBI Taxonomy" id="2024889"/>
    <lineage>
        <taxon>Bacteria</taxon>
        <taxon>Deltaproteobacteria</taxon>
        <taxon>SAR324 cluster</taxon>
    </lineage>
</organism>
<name>A0A7X9FUC9_9DELT</name>
<proteinExistence type="predicted"/>
<evidence type="ECO:0000313" key="2">
    <source>
        <dbReference type="Proteomes" id="UP000524246"/>
    </source>
</evidence>
<protein>
    <submittedName>
        <fullName evidence="1">DUF721 domain-containing protein</fullName>
    </submittedName>
</protein>
<evidence type="ECO:0000313" key="1">
    <source>
        <dbReference type="EMBL" id="NMC64490.1"/>
    </source>
</evidence>
<gene>
    <name evidence="1" type="ORF">GYA55_15095</name>
</gene>
<dbReference type="EMBL" id="JAAZON010000687">
    <property type="protein sequence ID" value="NMC64490.1"/>
    <property type="molecule type" value="Genomic_DNA"/>
</dbReference>
<dbReference type="Pfam" id="PF05258">
    <property type="entry name" value="DciA"/>
    <property type="match status" value="1"/>
</dbReference>
<dbReference type="InterPro" id="IPR007922">
    <property type="entry name" value="DciA-like"/>
</dbReference>
<sequence>MARKKKAVDGDEALPIIKRPGMSPTAVEDILNSALKRFGLDEKIARYSFVSKWPEIVGEEIAKRSKPECIRGKCLVVKVIDSVWAQELSFHKQAIITRLKRHLKDKDLLEDVAFHVGEL</sequence>
<reference evidence="1 2" key="1">
    <citation type="journal article" date="2020" name="Biotechnol. Biofuels">
        <title>New insights from the biogas microbiome by comprehensive genome-resolved metagenomics of nearly 1600 species originating from multiple anaerobic digesters.</title>
        <authorList>
            <person name="Campanaro S."/>
            <person name="Treu L."/>
            <person name="Rodriguez-R L.M."/>
            <person name="Kovalovszki A."/>
            <person name="Ziels R.M."/>
            <person name="Maus I."/>
            <person name="Zhu X."/>
            <person name="Kougias P.G."/>
            <person name="Basile A."/>
            <person name="Luo G."/>
            <person name="Schluter A."/>
            <person name="Konstantinidis K.T."/>
            <person name="Angelidaki I."/>
        </authorList>
    </citation>
    <scope>NUCLEOTIDE SEQUENCE [LARGE SCALE GENOMIC DNA]</scope>
    <source>
        <strain evidence="1">AS27yjCOA_65</strain>
    </source>
</reference>
<dbReference type="PANTHER" id="PTHR36456">
    <property type="entry name" value="UPF0232 PROTEIN SCO3875"/>
    <property type="match status" value="1"/>
</dbReference>
<dbReference type="PANTHER" id="PTHR36456:SF1">
    <property type="entry name" value="UPF0232 PROTEIN SCO3875"/>
    <property type="match status" value="1"/>
</dbReference>
<dbReference type="AlphaFoldDB" id="A0A7X9FUC9"/>